<sequence>MTVFNLSLRLIKRDIPTMALFIGLFLAISVIVTLSGSDTQIQSFQQTRVPMAFIPQETNPIVDGLRAELNSIAEIVPLSADLDSQLDGLFFGDVSYVLTVPLGFTQSFLDRIQASPLGSQTLDSLAAQVLKPAVPLEKILGPNETRGVYLDMVINRYLNTLAIYRAAMPQEPLVETVRAVREDLRSRSRVTMSPGLVADGSQTTVDSPNPAPAAAEQAQVYFNFQAYSLLAILILGISTNLLVFNNRNIRMRLASSPQPARRINLSLAAANFLFALVCWSIMGIASVIFIPNILQSGRIIPFLINSLVLTFWAASLSFLIAHLAKSRNGINSITNVVALGTSFIAGVFVPHELLGEGVLQVARFTPTFWFVRANGLFAGLPGSQGLGAVLTNPEVIQSVGLQIGFGLAFLAVALVLGKGKQTRAA</sequence>
<feature type="transmembrane region" description="Helical" evidence="5">
    <location>
        <begin position="333"/>
        <end position="351"/>
    </location>
</feature>
<evidence type="ECO:0000256" key="4">
    <source>
        <dbReference type="ARBA" id="ARBA00023136"/>
    </source>
</evidence>
<dbReference type="GO" id="GO:0016020">
    <property type="term" value="C:membrane"/>
    <property type="evidence" value="ECO:0007669"/>
    <property type="project" value="UniProtKB-SubCell"/>
</dbReference>
<dbReference type="EMBL" id="JNUP01000003">
    <property type="protein sequence ID" value="KGE73896.1"/>
    <property type="molecule type" value="Genomic_DNA"/>
</dbReference>
<name>A0A098R2A2_9SPIO</name>
<evidence type="ECO:0000313" key="7">
    <source>
        <dbReference type="EMBL" id="KGE73896.1"/>
    </source>
</evidence>
<feature type="domain" description="ABC-2 type transporter transmembrane" evidence="6">
    <location>
        <begin position="22"/>
        <end position="414"/>
    </location>
</feature>
<reference evidence="7 8" key="1">
    <citation type="submission" date="2014-05" db="EMBL/GenBank/DDBJ databases">
        <title>De novo Genome Sequence of Spirocheata sp.</title>
        <authorList>
            <person name="Shivani Y."/>
            <person name="Subhash Y."/>
            <person name="Tushar L."/>
            <person name="Sasikala C."/>
            <person name="Ramana C.V."/>
        </authorList>
    </citation>
    <scope>NUCLEOTIDE SEQUENCE [LARGE SCALE GENOMIC DNA]</scope>
    <source>
        <strain evidence="7 8">JC230</strain>
    </source>
</reference>
<evidence type="ECO:0000313" key="8">
    <source>
        <dbReference type="Proteomes" id="UP000029692"/>
    </source>
</evidence>
<gene>
    <name evidence="7" type="ORF">DC28_01465</name>
</gene>
<comment type="subcellular location">
    <subcellularLocation>
        <location evidence="1">Membrane</location>
        <topology evidence="1">Multi-pass membrane protein</topology>
    </subcellularLocation>
</comment>
<dbReference type="RefSeq" id="WP_037544968.1">
    <property type="nucleotide sequence ID" value="NZ_JNUP01000003.1"/>
</dbReference>
<evidence type="ECO:0000256" key="5">
    <source>
        <dbReference type="SAM" id="Phobius"/>
    </source>
</evidence>
<dbReference type="STRING" id="1480694.DC28_01465"/>
<feature type="transmembrane region" description="Helical" evidence="5">
    <location>
        <begin position="224"/>
        <end position="244"/>
    </location>
</feature>
<evidence type="ECO:0000256" key="1">
    <source>
        <dbReference type="ARBA" id="ARBA00004141"/>
    </source>
</evidence>
<dbReference type="Proteomes" id="UP000029692">
    <property type="component" value="Unassembled WGS sequence"/>
</dbReference>
<evidence type="ECO:0000256" key="2">
    <source>
        <dbReference type="ARBA" id="ARBA00022692"/>
    </source>
</evidence>
<keyword evidence="8" id="KW-1185">Reference proteome</keyword>
<dbReference type="GO" id="GO:0140359">
    <property type="term" value="F:ABC-type transporter activity"/>
    <property type="evidence" value="ECO:0007669"/>
    <property type="project" value="InterPro"/>
</dbReference>
<keyword evidence="3 5" id="KW-1133">Transmembrane helix</keyword>
<dbReference type="eggNOG" id="COG0842">
    <property type="taxonomic scope" value="Bacteria"/>
</dbReference>
<proteinExistence type="predicted"/>
<comment type="caution">
    <text evidence="7">The sequence shown here is derived from an EMBL/GenBank/DDBJ whole genome shotgun (WGS) entry which is preliminary data.</text>
</comment>
<dbReference type="Pfam" id="PF12698">
    <property type="entry name" value="ABC2_membrane_3"/>
    <property type="match status" value="1"/>
</dbReference>
<accession>A0A098R2A2</accession>
<organism evidence="7 8">
    <name type="scientific">Spirochaeta lutea</name>
    <dbReference type="NCBI Taxonomy" id="1480694"/>
    <lineage>
        <taxon>Bacteria</taxon>
        <taxon>Pseudomonadati</taxon>
        <taxon>Spirochaetota</taxon>
        <taxon>Spirochaetia</taxon>
        <taxon>Spirochaetales</taxon>
        <taxon>Spirochaetaceae</taxon>
        <taxon>Spirochaeta</taxon>
    </lineage>
</organism>
<feature type="transmembrane region" description="Helical" evidence="5">
    <location>
        <begin position="265"/>
        <end position="290"/>
    </location>
</feature>
<feature type="transmembrane region" description="Helical" evidence="5">
    <location>
        <begin position="302"/>
        <end position="321"/>
    </location>
</feature>
<dbReference type="InterPro" id="IPR013525">
    <property type="entry name" value="ABC2_TM"/>
</dbReference>
<keyword evidence="4 5" id="KW-0472">Membrane</keyword>
<dbReference type="AlphaFoldDB" id="A0A098R2A2"/>
<dbReference type="OrthoDB" id="3190494at2"/>
<protein>
    <recommendedName>
        <fullName evidence="6">ABC-2 type transporter transmembrane domain-containing protein</fullName>
    </recommendedName>
</protein>
<evidence type="ECO:0000259" key="6">
    <source>
        <dbReference type="Pfam" id="PF12698"/>
    </source>
</evidence>
<feature type="transmembrane region" description="Helical" evidence="5">
    <location>
        <begin position="395"/>
        <end position="416"/>
    </location>
</feature>
<evidence type="ECO:0000256" key="3">
    <source>
        <dbReference type="ARBA" id="ARBA00022989"/>
    </source>
</evidence>
<keyword evidence="2 5" id="KW-0812">Transmembrane</keyword>